<dbReference type="EMBL" id="REGA01000002">
    <property type="protein sequence ID" value="RQG97097.1"/>
    <property type="molecule type" value="Genomic_DNA"/>
</dbReference>
<keyword evidence="8" id="KW-1185">Reference proteome</keyword>
<dbReference type="InterPro" id="IPR051257">
    <property type="entry name" value="Diverse_CBS-Domain"/>
</dbReference>
<keyword evidence="1 2" id="KW-0129">CBS domain</keyword>
<dbReference type="PIRSF" id="PIRSF037253">
    <property type="entry name" value="HTH_CBS_prd"/>
    <property type="match status" value="1"/>
</dbReference>
<dbReference type="Proteomes" id="UP000282323">
    <property type="component" value="Unassembled WGS sequence"/>
</dbReference>
<dbReference type="Gene3D" id="1.10.260.40">
    <property type="entry name" value="lambda repressor-like DNA-binding domains"/>
    <property type="match status" value="1"/>
</dbReference>
<dbReference type="InterPro" id="IPR017158">
    <property type="entry name" value="Tscrpt-reg_CBS-contain_prd"/>
</dbReference>
<dbReference type="PROSITE" id="PS50943">
    <property type="entry name" value="HTH_CROC1"/>
    <property type="match status" value="1"/>
</dbReference>
<keyword evidence="3" id="KW-0175">Coiled coil</keyword>
<feature type="region of interest" description="Disordered" evidence="4">
    <location>
        <begin position="1"/>
        <end position="22"/>
    </location>
</feature>
<dbReference type="AlphaFoldDB" id="A0A3N6M4Y5"/>
<dbReference type="InterPro" id="IPR000644">
    <property type="entry name" value="CBS_dom"/>
</dbReference>
<dbReference type="CDD" id="cd00093">
    <property type="entry name" value="HTH_XRE"/>
    <property type="match status" value="1"/>
</dbReference>
<protein>
    <submittedName>
        <fullName evidence="7">CBS domain-containing protein</fullName>
    </submittedName>
</protein>
<evidence type="ECO:0000259" key="5">
    <source>
        <dbReference type="PROSITE" id="PS50943"/>
    </source>
</evidence>
<accession>A0A3N6M4Y5</accession>
<gene>
    <name evidence="7" type="ORF">EA473_03205</name>
</gene>
<dbReference type="GO" id="GO:0003677">
    <property type="term" value="F:DNA binding"/>
    <property type="evidence" value="ECO:0007669"/>
    <property type="project" value="InterPro"/>
</dbReference>
<dbReference type="OrthoDB" id="30763at2157"/>
<dbReference type="PANTHER" id="PTHR43080:SF4">
    <property type="entry name" value="CRO-LIKE PROTEIN"/>
    <property type="match status" value="1"/>
</dbReference>
<dbReference type="RefSeq" id="WP_124194220.1">
    <property type="nucleotide sequence ID" value="NZ_REGA01000002.1"/>
</dbReference>
<name>A0A3N6M4Y5_NATCH</name>
<comment type="caution">
    <text evidence="7">The sequence shown here is derived from an EMBL/GenBank/DDBJ whole genome shotgun (WGS) entry which is preliminary data.</text>
</comment>
<dbReference type="SMART" id="SM00530">
    <property type="entry name" value="HTH_XRE"/>
    <property type="match status" value="1"/>
</dbReference>
<dbReference type="InterPro" id="IPR001387">
    <property type="entry name" value="Cro/C1-type_HTH"/>
</dbReference>
<dbReference type="Pfam" id="PF00571">
    <property type="entry name" value="CBS"/>
    <property type="match status" value="2"/>
</dbReference>
<evidence type="ECO:0000313" key="7">
    <source>
        <dbReference type="EMBL" id="RQG97097.1"/>
    </source>
</evidence>
<dbReference type="InterPro" id="IPR046342">
    <property type="entry name" value="CBS_dom_sf"/>
</dbReference>
<evidence type="ECO:0000256" key="2">
    <source>
        <dbReference type="PROSITE-ProRule" id="PRU00703"/>
    </source>
</evidence>
<dbReference type="SUPFAM" id="SSF54631">
    <property type="entry name" value="CBS-domain pair"/>
    <property type="match status" value="1"/>
</dbReference>
<sequence length="179" mass="19349">MELPTPADLRQRRTELGLTQSELAEKADVSQPLIARIEGGDVDPRLSTLRRIVNALEKAESDVVRAEDLMNEAVVSVSPGEAVSEAAQKMEAEAYSQLAVIQDGIPVGSISQSDLVQLDSEARDEPIEEHMSESFPTVSKDATLDEIGNLLEHYKAVMITEAGDTVGIITEADIASRFS</sequence>
<reference evidence="7 8" key="1">
    <citation type="submission" date="2018-10" db="EMBL/GenBank/DDBJ databases">
        <title>Natrarchaeobius chitinivorans gen. nov., sp. nov., and Natrarchaeobius haloalkaliphilus sp. nov., alkaliphilic, chitin-utilizing haloarchaea from hypersaline alkaline lakes.</title>
        <authorList>
            <person name="Sorokin D.Y."/>
            <person name="Elcheninov A.G."/>
            <person name="Kostrikina N.A."/>
            <person name="Bale N.J."/>
            <person name="Sinninghe Damste J.S."/>
            <person name="Khijniak T.V."/>
            <person name="Kublanov I.V."/>
            <person name="Toshchakov S.V."/>
        </authorList>
    </citation>
    <scope>NUCLEOTIDE SEQUENCE [LARGE SCALE GENOMIC DNA]</scope>
    <source>
        <strain evidence="7 8">AArcht4T</strain>
    </source>
</reference>
<organism evidence="7 8">
    <name type="scientific">Natrarchaeobius chitinivorans</name>
    <dbReference type="NCBI Taxonomy" id="1679083"/>
    <lineage>
        <taxon>Archaea</taxon>
        <taxon>Methanobacteriati</taxon>
        <taxon>Methanobacteriota</taxon>
        <taxon>Stenosarchaea group</taxon>
        <taxon>Halobacteria</taxon>
        <taxon>Halobacteriales</taxon>
        <taxon>Natrialbaceae</taxon>
        <taxon>Natrarchaeobius</taxon>
    </lineage>
</organism>
<feature type="coiled-coil region" evidence="3">
    <location>
        <begin position="49"/>
        <end position="76"/>
    </location>
</feature>
<dbReference type="InterPro" id="IPR010982">
    <property type="entry name" value="Lambda_DNA-bd_dom_sf"/>
</dbReference>
<dbReference type="PROSITE" id="PS51371">
    <property type="entry name" value="CBS"/>
    <property type="match status" value="1"/>
</dbReference>
<dbReference type="SUPFAM" id="SSF47413">
    <property type="entry name" value="lambda repressor-like DNA-binding domains"/>
    <property type="match status" value="1"/>
</dbReference>
<evidence type="ECO:0000256" key="3">
    <source>
        <dbReference type="SAM" id="Coils"/>
    </source>
</evidence>
<evidence type="ECO:0000313" key="8">
    <source>
        <dbReference type="Proteomes" id="UP000282323"/>
    </source>
</evidence>
<dbReference type="Pfam" id="PF01381">
    <property type="entry name" value="HTH_3"/>
    <property type="match status" value="1"/>
</dbReference>
<proteinExistence type="predicted"/>
<dbReference type="SMART" id="SM00116">
    <property type="entry name" value="CBS"/>
    <property type="match status" value="2"/>
</dbReference>
<feature type="domain" description="HTH cro/C1-type" evidence="5">
    <location>
        <begin position="9"/>
        <end position="63"/>
    </location>
</feature>
<feature type="domain" description="CBS" evidence="6">
    <location>
        <begin position="70"/>
        <end position="125"/>
    </location>
</feature>
<evidence type="ECO:0000259" key="6">
    <source>
        <dbReference type="PROSITE" id="PS51371"/>
    </source>
</evidence>
<evidence type="ECO:0000256" key="4">
    <source>
        <dbReference type="SAM" id="MobiDB-lite"/>
    </source>
</evidence>
<dbReference type="PANTHER" id="PTHR43080">
    <property type="entry name" value="CBS DOMAIN-CONTAINING PROTEIN CBSX3, MITOCHONDRIAL"/>
    <property type="match status" value="1"/>
</dbReference>
<evidence type="ECO:0000256" key="1">
    <source>
        <dbReference type="ARBA" id="ARBA00023122"/>
    </source>
</evidence>
<dbReference type="Gene3D" id="3.10.580.10">
    <property type="entry name" value="CBS-domain"/>
    <property type="match status" value="1"/>
</dbReference>